<dbReference type="Pfam" id="PF13641">
    <property type="entry name" value="Glyco_tranf_2_3"/>
    <property type="match status" value="1"/>
</dbReference>
<dbReference type="Proteomes" id="UP000717364">
    <property type="component" value="Unassembled WGS sequence"/>
</dbReference>
<evidence type="ECO:0000256" key="5">
    <source>
        <dbReference type="ARBA" id="ARBA00022989"/>
    </source>
</evidence>
<evidence type="ECO:0000256" key="6">
    <source>
        <dbReference type="ARBA" id="ARBA00023034"/>
    </source>
</evidence>
<evidence type="ECO:0000256" key="4">
    <source>
        <dbReference type="ARBA" id="ARBA00022692"/>
    </source>
</evidence>
<feature type="transmembrane region" description="Helical" evidence="9">
    <location>
        <begin position="339"/>
        <end position="364"/>
    </location>
</feature>
<feature type="transmembrane region" description="Helical" evidence="9">
    <location>
        <begin position="436"/>
        <end position="456"/>
    </location>
</feature>
<dbReference type="PANTHER" id="PTHR32044">
    <property type="entry name" value="GLUCOMANNAN 4-BETA-MANNOSYLTRANSFERASE 9"/>
    <property type="match status" value="1"/>
</dbReference>
<gene>
    <name evidence="10" type="ORF">IXB50_11365</name>
</gene>
<feature type="transmembrane region" description="Helical" evidence="9">
    <location>
        <begin position="462"/>
        <end position="483"/>
    </location>
</feature>
<reference evidence="10" key="2">
    <citation type="journal article" date="2021" name="Mar. Drugs">
        <title>Genome Reduction and Secondary Metabolism of the Marine Sponge-Associated Cyanobacterium Leptothoe.</title>
        <authorList>
            <person name="Konstantinou D."/>
            <person name="Popin R.V."/>
            <person name="Fewer D.P."/>
            <person name="Sivonen K."/>
            <person name="Gkelis S."/>
        </authorList>
    </citation>
    <scope>NUCLEOTIDE SEQUENCE</scope>
    <source>
        <strain evidence="10">TAU-MAC 1115</strain>
    </source>
</reference>
<dbReference type="InterPro" id="IPR029044">
    <property type="entry name" value="Nucleotide-diphossugar_trans"/>
</dbReference>
<keyword evidence="7 9" id="KW-0472">Membrane</keyword>
<dbReference type="SUPFAM" id="SSF53448">
    <property type="entry name" value="Nucleotide-diphospho-sugar transferases"/>
    <property type="match status" value="1"/>
</dbReference>
<evidence type="ECO:0000256" key="3">
    <source>
        <dbReference type="ARBA" id="ARBA00022679"/>
    </source>
</evidence>
<dbReference type="FunFam" id="3.90.550.10:FF:000057">
    <property type="entry name" value="Glycosyltransferase-like protein, family 2"/>
    <property type="match status" value="1"/>
</dbReference>
<name>A0A947DGL4_9CYAN</name>
<feature type="transmembrane region" description="Helical" evidence="9">
    <location>
        <begin position="13"/>
        <end position="33"/>
    </location>
</feature>
<evidence type="ECO:0000256" key="1">
    <source>
        <dbReference type="ARBA" id="ARBA00004653"/>
    </source>
</evidence>
<dbReference type="Gene3D" id="3.90.550.10">
    <property type="entry name" value="Spore Coat Polysaccharide Biosynthesis Protein SpsA, Chain A"/>
    <property type="match status" value="1"/>
</dbReference>
<comment type="caution">
    <text evidence="10">The sequence shown here is derived from an EMBL/GenBank/DDBJ whole genome shotgun (WGS) entry which is preliminary data.</text>
</comment>
<dbReference type="RefSeq" id="WP_215609082.1">
    <property type="nucleotide sequence ID" value="NZ_JADOES010000019.1"/>
</dbReference>
<reference evidence="10" key="1">
    <citation type="submission" date="2020-11" db="EMBL/GenBank/DDBJ databases">
        <authorList>
            <person name="Konstantinou D."/>
            <person name="Gkelis S."/>
            <person name="Popin R."/>
            <person name="Fewer D."/>
            <person name="Sivonen K."/>
        </authorList>
    </citation>
    <scope>NUCLEOTIDE SEQUENCE</scope>
    <source>
        <strain evidence="10">TAU-MAC 1115</strain>
    </source>
</reference>
<dbReference type="GO" id="GO:0071555">
    <property type="term" value="P:cell wall organization"/>
    <property type="evidence" value="ECO:0007669"/>
    <property type="project" value="UniProtKB-KW"/>
</dbReference>
<comment type="subcellular location">
    <subcellularLocation>
        <location evidence="1">Golgi apparatus membrane</location>
        <topology evidence="1">Multi-pass membrane protein</topology>
    </subcellularLocation>
</comment>
<evidence type="ECO:0000256" key="8">
    <source>
        <dbReference type="ARBA" id="ARBA00023316"/>
    </source>
</evidence>
<evidence type="ECO:0000313" key="10">
    <source>
        <dbReference type="EMBL" id="MBT9316019.1"/>
    </source>
</evidence>
<evidence type="ECO:0000256" key="2">
    <source>
        <dbReference type="ARBA" id="ARBA00022676"/>
    </source>
</evidence>
<organism evidence="10 11">
    <name type="scientific">Leptothoe spongobia TAU-MAC 1115</name>
    <dbReference type="NCBI Taxonomy" id="1967444"/>
    <lineage>
        <taxon>Bacteria</taxon>
        <taxon>Bacillati</taxon>
        <taxon>Cyanobacteriota</taxon>
        <taxon>Cyanophyceae</taxon>
        <taxon>Nodosilineales</taxon>
        <taxon>Cymatolegaceae</taxon>
        <taxon>Leptothoe</taxon>
        <taxon>Leptothoe spongobia</taxon>
    </lineage>
</organism>
<keyword evidence="11" id="KW-1185">Reference proteome</keyword>
<dbReference type="PANTHER" id="PTHR32044:SF80">
    <property type="entry name" value="XYLOGLUCAN GLYCOSYLTRANSFERASE 2-RELATED"/>
    <property type="match status" value="1"/>
</dbReference>
<keyword evidence="5 9" id="KW-1133">Transmembrane helix</keyword>
<accession>A0A947DGL4</accession>
<evidence type="ECO:0000256" key="7">
    <source>
        <dbReference type="ARBA" id="ARBA00023136"/>
    </source>
</evidence>
<evidence type="ECO:0000256" key="9">
    <source>
        <dbReference type="SAM" id="Phobius"/>
    </source>
</evidence>
<keyword evidence="2" id="KW-0328">Glycosyltransferase</keyword>
<keyword evidence="6" id="KW-0333">Golgi apparatus</keyword>
<dbReference type="AlphaFoldDB" id="A0A947DGL4"/>
<feature type="transmembrane region" description="Helical" evidence="9">
    <location>
        <begin position="314"/>
        <end position="333"/>
    </location>
</feature>
<keyword evidence="3" id="KW-0808">Transferase</keyword>
<keyword evidence="8" id="KW-0961">Cell wall biogenesis/degradation</keyword>
<dbReference type="GO" id="GO:0016757">
    <property type="term" value="F:glycosyltransferase activity"/>
    <property type="evidence" value="ECO:0007669"/>
    <property type="project" value="UniProtKB-KW"/>
</dbReference>
<proteinExistence type="predicted"/>
<protein>
    <submittedName>
        <fullName evidence="10">Glycosyltransferase</fullName>
    </submittedName>
</protein>
<dbReference type="EMBL" id="JADOES010000019">
    <property type="protein sequence ID" value="MBT9316019.1"/>
    <property type="molecule type" value="Genomic_DNA"/>
</dbReference>
<sequence length="486" mass="56199">MHLSDIVTNAYDLFLSVIALYSLHRLLIIWRFYRYRHLSHQPHQYYTDAELPTITVQLPIFNEINVVERLLQAAAQLNYPLEKLEIQVLDDSTDETQIVCQQQIQQLKQQNLNIHHIHRRERKGFKAGALEYALAIASGDLVAIFDADFVPSPDTLLKMVHYFSDPQVGMVQARWEHLNRSYSTLTELQALMLDGHFVAEQTSRSRTGCFFNFNGTAGIWRTAAIHDAGGWQHATVTEDLDLSYRAQMQGWQCVYLPNIRVPAELPMEMNSFKSQQFRWAKGSSQVAKLLLPSLLRSKFPAHIKWEAFFHLTNNFNYLLMLLLLLLSLPYQLYVMPYSWQYALFFYVPLSLITSLSLVSFYVIAQRQPKDTWFSWDMLRKLVLLMGVGIGLSINQSLAVCDGLLRNNKDFIRTPKHGVIGTTESWLDKKYRAAKNWVPYLELAMVVYLLLTIAIALSNHHYLSLPFLVLFLAGYVYTFSLSVFQTR</sequence>
<evidence type="ECO:0000313" key="11">
    <source>
        <dbReference type="Proteomes" id="UP000717364"/>
    </source>
</evidence>
<keyword evidence="4 9" id="KW-0812">Transmembrane</keyword>